<dbReference type="Pfam" id="PF13516">
    <property type="entry name" value="LRR_6"/>
    <property type="match status" value="4"/>
</dbReference>
<keyword evidence="5" id="KW-1185">Reference proteome</keyword>
<evidence type="ECO:0008006" key="6">
    <source>
        <dbReference type="Google" id="ProtNLM"/>
    </source>
</evidence>
<dbReference type="Proteomes" id="UP000694580">
    <property type="component" value="Chromosome 14"/>
</dbReference>
<comment type="subcellular location">
    <subcellularLocation>
        <location evidence="1">Cytoplasm</location>
        <location evidence="1">Cytoskeleton</location>
    </subcellularLocation>
</comment>
<dbReference type="PANTHER" id="PTHR24107:SF27">
    <property type="entry name" value="DYNEIN REGULATORY COMPLEX SUBUNIT 5"/>
    <property type="match status" value="1"/>
</dbReference>
<keyword evidence="3" id="KW-0206">Cytoskeleton</keyword>
<reference evidence="4" key="2">
    <citation type="submission" date="2025-08" db="UniProtKB">
        <authorList>
            <consortium name="Ensembl"/>
        </authorList>
    </citation>
    <scope>IDENTIFICATION</scope>
</reference>
<evidence type="ECO:0000313" key="5">
    <source>
        <dbReference type="Proteomes" id="UP000694580"/>
    </source>
</evidence>
<evidence type="ECO:0000256" key="1">
    <source>
        <dbReference type="ARBA" id="ARBA00004245"/>
    </source>
</evidence>
<dbReference type="Ensembl" id="ENSDCDT00010037480.1">
    <property type="protein sequence ID" value="ENSDCDP00010030151.1"/>
    <property type="gene ID" value="ENSDCDG00010019375.1"/>
</dbReference>
<dbReference type="PANTHER" id="PTHR24107">
    <property type="entry name" value="YNEIN REGULATORY COMPLEX SUBUNIT 5"/>
    <property type="match status" value="1"/>
</dbReference>
<gene>
    <name evidence="4" type="primary">TCTE1</name>
</gene>
<reference evidence="4" key="3">
    <citation type="submission" date="2025-09" db="UniProtKB">
        <authorList>
            <consortium name="Ensembl"/>
        </authorList>
    </citation>
    <scope>IDENTIFICATION</scope>
</reference>
<dbReference type="SUPFAM" id="SSF52047">
    <property type="entry name" value="RNI-like"/>
    <property type="match status" value="1"/>
</dbReference>
<organism evidence="4 5">
    <name type="scientific">Denticeps clupeoides</name>
    <name type="common">denticle herring</name>
    <dbReference type="NCBI Taxonomy" id="299321"/>
    <lineage>
        <taxon>Eukaryota</taxon>
        <taxon>Metazoa</taxon>
        <taxon>Chordata</taxon>
        <taxon>Craniata</taxon>
        <taxon>Vertebrata</taxon>
        <taxon>Euteleostomi</taxon>
        <taxon>Actinopterygii</taxon>
        <taxon>Neopterygii</taxon>
        <taxon>Teleostei</taxon>
        <taxon>Clupei</taxon>
        <taxon>Clupeiformes</taxon>
        <taxon>Denticipitoidei</taxon>
        <taxon>Denticipitidae</taxon>
        <taxon>Denticeps</taxon>
    </lineage>
</organism>
<keyword evidence="2" id="KW-0963">Cytoplasm</keyword>
<protein>
    <recommendedName>
        <fullName evidence="6">T-complex-associated testis-expressed protein 1</fullName>
    </recommendedName>
</protein>
<proteinExistence type="predicted"/>
<dbReference type="GO" id="GO:0005856">
    <property type="term" value="C:cytoskeleton"/>
    <property type="evidence" value="ECO:0007669"/>
    <property type="project" value="UniProtKB-SubCell"/>
</dbReference>
<evidence type="ECO:0000256" key="2">
    <source>
        <dbReference type="ARBA" id="ARBA00022490"/>
    </source>
</evidence>
<dbReference type="InterPro" id="IPR032675">
    <property type="entry name" value="LRR_dom_sf"/>
</dbReference>
<name>A0AAY4CC27_9TELE</name>
<dbReference type="Gene3D" id="3.80.10.10">
    <property type="entry name" value="Ribonuclease Inhibitor"/>
    <property type="match status" value="2"/>
</dbReference>
<evidence type="ECO:0000256" key="3">
    <source>
        <dbReference type="ARBA" id="ARBA00023212"/>
    </source>
</evidence>
<dbReference type="InterPro" id="IPR052410">
    <property type="entry name" value="DRC5"/>
</dbReference>
<dbReference type="AlphaFoldDB" id="A0AAY4CC27"/>
<dbReference type="InterPro" id="IPR001611">
    <property type="entry name" value="Leu-rich_rpt"/>
</dbReference>
<accession>A0AAY4CC27</accession>
<dbReference type="GO" id="GO:0007018">
    <property type="term" value="P:microtubule-based movement"/>
    <property type="evidence" value="ECO:0007669"/>
    <property type="project" value="TreeGrafter"/>
</dbReference>
<reference evidence="4 5" key="1">
    <citation type="submission" date="2020-06" db="EMBL/GenBank/DDBJ databases">
        <authorList>
            <consortium name="Wellcome Sanger Institute Data Sharing"/>
        </authorList>
    </citation>
    <scope>NUCLEOTIDE SEQUENCE [LARGE SCALE GENOMIC DNA]</scope>
</reference>
<evidence type="ECO:0000313" key="4">
    <source>
        <dbReference type="Ensembl" id="ENSDCDP00010030151.1"/>
    </source>
</evidence>
<dbReference type="GeneTree" id="ENSGT00940000159341"/>
<sequence>MDPPVPGKIPAADVRKMRRLVAEDPEWSLEVVPLLTHLCLQHIVQNFAENPLLDRLLPRHRARVLEKLPPSLPLHVTANLISEERYWKKCCMERWGLCDVTTYGDSWKRMFFERHLESIIELFIPDVTDPTTVLDMVPLCKNYVKRLKISQLLPPIREPRDIEEEDGVDTASDMGDDLPSIDHFDFGILLDKLARLEELHLAYGVKGCGMNFEWNLFEFSFRDCESLGKALKSCRTLKVLRIHQSRVDDERCRLLVTHLLDHPSLSELNLSHNVIGDRGARALAKLLNRSQLKALNVYDNQIRGHGAKALASALSKNTTLLSLNLCLNCVGDEGGQAAARALLKNGTLVTLHLEANYMTEPTASALSRVFSQNTTLRSIKLCCNRLGVDGGKSLEEGMSRNSTLLECDLRLTEIAQESLCSIGQILRGNRKRLQRRQTPEPSSE</sequence>
<dbReference type="SMART" id="SM00368">
    <property type="entry name" value="LRR_RI"/>
    <property type="match status" value="5"/>
</dbReference>